<feature type="chain" id="PRO_5020457581" evidence="1">
    <location>
        <begin position="21"/>
        <end position="231"/>
    </location>
</feature>
<sequence length="231" mass="26500">MIRAFAIILLFILSVMPARAQIGSYSFNSNVLYNDGYGIPWSFDFPFLMDGSPFFDTSFCKGTVTLPNGKTYGDLQLKINLEQQKIIFNTNDGKAFALSQPVSRLEMSCNDQVKPVVFRSGFSAIDKQHSQTLYQVLDSGKLMLLKYVEIRYKDSKAYGSNDITRSYRQIPTYYLWIPGKDLVKAPTDESELLNLLQDKRKQLIETIEKDKLKIKKESDLIRLINSYNRLS</sequence>
<keyword evidence="1" id="KW-0732">Signal</keyword>
<reference evidence="2 3" key="1">
    <citation type="submission" date="2019-03" db="EMBL/GenBank/DDBJ databases">
        <title>Genomic Encyclopedia of Archaeal and Bacterial Type Strains, Phase II (KMG-II): from individual species to whole genera.</title>
        <authorList>
            <person name="Goeker M."/>
        </authorList>
    </citation>
    <scope>NUCLEOTIDE SEQUENCE [LARGE SCALE GENOMIC DNA]</scope>
    <source>
        <strain evidence="2 3">DSM 28323</strain>
    </source>
</reference>
<keyword evidence="3" id="KW-1185">Reference proteome</keyword>
<gene>
    <name evidence="2" type="ORF">BC659_0992</name>
</gene>
<protein>
    <submittedName>
        <fullName evidence="2">Uncharacterized protein</fullName>
    </submittedName>
</protein>
<evidence type="ECO:0000313" key="3">
    <source>
        <dbReference type="Proteomes" id="UP000295741"/>
    </source>
</evidence>
<dbReference type="OrthoDB" id="661896at2"/>
<evidence type="ECO:0000256" key="1">
    <source>
        <dbReference type="SAM" id="SignalP"/>
    </source>
</evidence>
<evidence type="ECO:0000313" key="2">
    <source>
        <dbReference type="EMBL" id="TDO28910.1"/>
    </source>
</evidence>
<dbReference type="AlphaFoldDB" id="A0A4R6J116"/>
<organism evidence="2 3">
    <name type="scientific">Sediminibacterium goheungense</name>
    <dbReference type="NCBI Taxonomy" id="1086393"/>
    <lineage>
        <taxon>Bacteria</taxon>
        <taxon>Pseudomonadati</taxon>
        <taxon>Bacteroidota</taxon>
        <taxon>Chitinophagia</taxon>
        <taxon>Chitinophagales</taxon>
        <taxon>Chitinophagaceae</taxon>
        <taxon>Sediminibacterium</taxon>
    </lineage>
</organism>
<dbReference type="RefSeq" id="WP_133473522.1">
    <property type="nucleotide sequence ID" value="NZ_SNWP01000010.1"/>
</dbReference>
<proteinExistence type="predicted"/>
<comment type="caution">
    <text evidence="2">The sequence shown here is derived from an EMBL/GenBank/DDBJ whole genome shotgun (WGS) entry which is preliminary data.</text>
</comment>
<feature type="signal peptide" evidence="1">
    <location>
        <begin position="1"/>
        <end position="20"/>
    </location>
</feature>
<dbReference type="EMBL" id="SNWP01000010">
    <property type="protein sequence ID" value="TDO28910.1"/>
    <property type="molecule type" value="Genomic_DNA"/>
</dbReference>
<name>A0A4R6J116_9BACT</name>
<accession>A0A4R6J116</accession>
<dbReference type="Proteomes" id="UP000295741">
    <property type="component" value="Unassembled WGS sequence"/>
</dbReference>